<name>A0A6A7AHD9_9PLEO</name>
<evidence type="ECO:0000313" key="2">
    <source>
        <dbReference type="EMBL" id="KAF2832099.1"/>
    </source>
</evidence>
<organism evidence="2 3">
    <name type="scientific">Ophiobolus disseminans</name>
    <dbReference type="NCBI Taxonomy" id="1469910"/>
    <lineage>
        <taxon>Eukaryota</taxon>
        <taxon>Fungi</taxon>
        <taxon>Dikarya</taxon>
        <taxon>Ascomycota</taxon>
        <taxon>Pezizomycotina</taxon>
        <taxon>Dothideomycetes</taxon>
        <taxon>Pleosporomycetidae</taxon>
        <taxon>Pleosporales</taxon>
        <taxon>Pleosporineae</taxon>
        <taxon>Phaeosphaeriaceae</taxon>
        <taxon>Ophiobolus</taxon>
    </lineage>
</organism>
<evidence type="ECO:0000256" key="1">
    <source>
        <dbReference type="SAM" id="MobiDB-lite"/>
    </source>
</evidence>
<reference evidence="2" key="1">
    <citation type="journal article" date="2020" name="Stud. Mycol.">
        <title>101 Dothideomycetes genomes: a test case for predicting lifestyles and emergence of pathogens.</title>
        <authorList>
            <person name="Haridas S."/>
            <person name="Albert R."/>
            <person name="Binder M."/>
            <person name="Bloem J."/>
            <person name="Labutti K."/>
            <person name="Salamov A."/>
            <person name="Andreopoulos B."/>
            <person name="Baker S."/>
            <person name="Barry K."/>
            <person name="Bills G."/>
            <person name="Bluhm B."/>
            <person name="Cannon C."/>
            <person name="Castanera R."/>
            <person name="Culley D."/>
            <person name="Daum C."/>
            <person name="Ezra D."/>
            <person name="Gonzalez J."/>
            <person name="Henrissat B."/>
            <person name="Kuo A."/>
            <person name="Liang C."/>
            <person name="Lipzen A."/>
            <person name="Lutzoni F."/>
            <person name="Magnuson J."/>
            <person name="Mondo S."/>
            <person name="Nolan M."/>
            <person name="Ohm R."/>
            <person name="Pangilinan J."/>
            <person name="Park H.-J."/>
            <person name="Ramirez L."/>
            <person name="Alfaro M."/>
            <person name="Sun H."/>
            <person name="Tritt A."/>
            <person name="Yoshinaga Y."/>
            <person name="Zwiers L.-H."/>
            <person name="Turgeon B."/>
            <person name="Goodwin S."/>
            <person name="Spatafora J."/>
            <person name="Crous P."/>
            <person name="Grigoriev I."/>
        </authorList>
    </citation>
    <scope>NUCLEOTIDE SEQUENCE</scope>
    <source>
        <strain evidence="2">CBS 113818</strain>
    </source>
</reference>
<sequence>MPTTPVRGSGSPQQMSTPRQVGAKIQSPRTPQGLAMGGSRAMLARQGSPLQAPPMSHCPVASSLKGIPEVLTVQELAFRQGQLDHGVTCAQAPRSPFAEYYDYLWLEYYVLGKEVGGTPVSAPNTEQTSTIENFPWPILINPYTQGLQRPNGAVDADWVRKVCILALDCMAALVASVCRRQREWKTMVCDVPSPIRQAIKHFDDLEMRYQGLQKAAKEALAGGLPAGY</sequence>
<feature type="region of interest" description="Disordered" evidence="1">
    <location>
        <begin position="1"/>
        <end position="35"/>
    </location>
</feature>
<dbReference type="EMBL" id="MU006217">
    <property type="protein sequence ID" value="KAF2832099.1"/>
    <property type="molecule type" value="Genomic_DNA"/>
</dbReference>
<gene>
    <name evidence="2" type="ORF">CC86DRAFT_340362</name>
</gene>
<evidence type="ECO:0000313" key="3">
    <source>
        <dbReference type="Proteomes" id="UP000799424"/>
    </source>
</evidence>
<dbReference type="AlphaFoldDB" id="A0A6A7AHD9"/>
<proteinExistence type="predicted"/>
<dbReference type="OrthoDB" id="3795337at2759"/>
<feature type="compositionally biased region" description="Polar residues" evidence="1">
    <location>
        <begin position="10"/>
        <end position="19"/>
    </location>
</feature>
<protein>
    <submittedName>
        <fullName evidence="2">Uncharacterized protein</fullName>
    </submittedName>
</protein>
<dbReference type="Proteomes" id="UP000799424">
    <property type="component" value="Unassembled WGS sequence"/>
</dbReference>
<keyword evidence="3" id="KW-1185">Reference proteome</keyword>
<accession>A0A6A7AHD9</accession>